<evidence type="ECO:0000256" key="1">
    <source>
        <dbReference type="SAM" id="Phobius"/>
    </source>
</evidence>
<feature type="transmembrane region" description="Helical" evidence="1">
    <location>
        <begin position="6"/>
        <end position="28"/>
    </location>
</feature>
<gene>
    <name evidence="2" type="ORF">RQP53_21840</name>
</gene>
<dbReference type="Proteomes" id="UP001246372">
    <property type="component" value="Unassembled WGS sequence"/>
</dbReference>
<reference evidence="2" key="1">
    <citation type="submission" date="2023-09" db="EMBL/GenBank/DDBJ databases">
        <title>Paucibacter sp. APW11 Genome sequencing and assembly.</title>
        <authorList>
            <person name="Kim I."/>
        </authorList>
    </citation>
    <scope>NUCLEOTIDE SEQUENCE</scope>
    <source>
        <strain evidence="2">APW11</strain>
    </source>
</reference>
<keyword evidence="1" id="KW-0812">Transmembrane</keyword>
<accession>A0ABU3PHK4</accession>
<organism evidence="2 3">
    <name type="scientific">Roseateles aquae</name>
    <dbReference type="NCBI Taxonomy" id="3077235"/>
    <lineage>
        <taxon>Bacteria</taxon>
        <taxon>Pseudomonadati</taxon>
        <taxon>Pseudomonadota</taxon>
        <taxon>Betaproteobacteria</taxon>
        <taxon>Burkholderiales</taxon>
        <taxon>Sphaerotilaceae</taxon>
        <taxon>Roseateles</taxon>
    </lineage>
</organism>
<keyword evidence="1" id="KW-1133">Transmembrane helix</keyword>
<sequence>MTLFTVQSIAAGVVGVVVISALSLAAALPTQLHRDAIVAVAPVQTDVNAQPLLPAAPAASSVVR</sequence>
<keyword evidence="1" id="KW-0472">Membrane</keyword>
<proteinExistence type="predicted"/>
<protein>
    <submittedName>
        <fullName evidence="2">Uncharacterized protein</fullName>
    </submittedName>
</protein>
<dbReference type="EMBL" id="JAVXZY010000011">
    <property type="protein sequence ID" value="MDT9001934.1"/>
    <property type="molecule type" value="Genomic_DNA"/>
</dbReference>
<evidence type="ECO:0000313" key="3">
    <source>
        <dbReference type="Proteomes" id="UP001246372"/>
    </source>
</evidence>
<comment type="caution">
    <text evidence="2">The sequence shown here is derived from an EMBL/GenBank/DDBJ whole genome shotgun (WGS) entry which is preliminary data.</text>
</comment>
<evidence type="ECO:0000313" key="2">
    <source>
        <dbReference type="EMBL" id="MDT9001934.1"/>
    </source>
</evidence>
<name>A0ABU3PHK4_9BURK</name>
<keyword evidence="3" id="KW-1185">Reference proteome</keyword>